<gene>
    <name evidence="1" type="ORF">J2853_003632</name>
</gene>
<dbReference type="SUPFAM" id="SSF51621">
    <property type="entry name" value="Phosphoenolpyruvate/pyruvate domain"/>
    <property type="match status" value="1"/>
</dbReference>
<keyword evidence="2" id="KW-1185">Reference proteome</keyword>
<evidence type="ECO:0000313" key="2">
    <source>
        <dbReference type="Proteomes" id="UP001225356"/>
    </source>
</evidence>
<dbReference type="InterPro" id="IPR015813">
    <property type="entry name" value="Pyrv/PenolPyrv_kinase-like_dom"/>
</dbReference>
<reference evidence="1 2" key="1">
    <citation type="submission" date="2023-07" db="EMBL/GenBank/DDBJ databases">
        <title>Sequencing the genomes of 1000 actinobacteria strains.</title>
        <authorList>
            <person name="Klenk H.-P."/>
        </authorList>
    </citation>
    <scope>NUCLEOTIDE SEQUENCE [LARGE SCALE GENOMIC DNA]</scope>
    <source>
        <strain evidence="1 2">DSM 46740</strain>
    </source>
</reference>
<dbReference type="PANTHER" id="PTHR42905:SF16">
    <property type="entry name" value="CARBOXYPHOSPHONOENOLPYRUVATE PHOSPHONOMUTASE-LIKE PROTEIN (AFU_ORTHOLOGUE AFUA_5G07230)"/>
    <property type="match status" value="1"/>
</dbReference>
<dbReference type="Pfam" id="PF13714">
    <property type="entry name" value="PEP_mutase"/>
    <property type="match status" value="1"/>
</dbReference>
<dbReference type="PANTHER" id="PTHR42905">
    <property type="entry name" value="PHOSPHOENOLPYRUVATE CARBOXYLASE"/>
    <property type="match status" value="1"/>
</dbReference>
<dbReference type="CDD" id="cd00377">
    <property type="entry name" value="ICL_PEPM"/>
    <property type="match status" value="1"/>
</dbReference>
<name>A0ABT9QCD0_9ACTN</name>
<dbReference type="RefSeq" id="WP_307559265.1">
    <property type="nucleotide sequence ID" value="NZ_JAUSQU010000001.1"/>
</dbReference>
<proteinExistence type="predicted"/>
<protein>
    <submittedName>
        <fullName evidence="1">2-methylisocitrate lyase-like PEP mutase family enzyme</fullName>
    </submittedName>
</protein>
<dbReference type="Gene3D" id="3.20.20.60">
    <property type="entry name" value="Phosphoenolpyruvate-binding domains"/>
    <property type="match status" value="1"/>
</dbReference>
<organism evidence="1 2">
    <name type="scientific">Streptosporangium lutulentum</name>
    <dbReference type="NCBI Taxonomy" id="1461250"/>
    <lineage>
        <taxon>Bacteria</taxon>
        <taxon>Bacillati</taxon>
        <taxon>Actinomycetota</taxon>
        <taxon>Actinomycetes</taxon>
        <taxon>Streptosporangiales</taxon>
        <taxon>Streptosporangiaceae</taxon>
        <taxon>Streptosporangium</taxon>
    </lineage>
</organism>
<dbReference type="InterPro" id="IPR039556">
    <property type="entry name" value="ICL/PEPM"/>
</dbReference>
<accession>A0ABT9QCD0</accession>
<dbReference type="InterPro" id="IPR040442">
    <property type="entry name" value="Pyrv_kinase-like_dom_sf"/>
</dbReference>
<dbReference type="Proteomes" id="UP001225356">
    <property type="component" value="Unassembled WGS sequence"/>
</dbReference>
<comment type="caution">
    <text evidence="1">The sequence shown here is derived from an EMBL/GenBank/DDBJ whole genome shotgun (WGS) entry which is preliminary data.</text>
</comment>
<evidence type="ECO:0000313" key="1">
    <source>
        <dbReference type="EMBL" id="MDP9844421.1"/>
    </source>
</evidence>
<dbReference type="EMBL" id="JAUSQU010000001">
    <property type="protein sequence ID" value="MDP9844421.1"/>
    <property type="molecule type" value="Genomic_DNA"/>
</dbReference>
<sequence>MAMETTEGTTSATAHEKAAALRALHVPGSPLVVPNIWDAASARAVEAAGFPVVATGSAAIASMLGYDDGEAAPAGEMLAAVTRIVRAVGVPVTADMERGYGQKPAELVARLASAGVAGCNLEDSDPRTGEMVDADEQAAFLGAVRAAAVDAGVDLVINARVDPYLHGTGTPSERLAESVRRGRLYLRAGADCVYPIFATEAEDIRALAGEIDGPINVLFRPGTPSIGELAALGVARVSFGPGLYRVVQAHTARMLAAVRSGNSPYPPDAAG</sequence>